<name>A0ABN7ZIZ1_9BURK</name>
<protein>
    <submittedName>
        <fullName evidence="1">Uncharacterized protein</fullName>
    </submittedName>
</protein>
<evidence type="ECO:0000313" key="1">
    <source>
        <dbReference type="EMBL" id="CAG9184226.1"/>
    </source>
</evidence>
<dbReference type="Proteomes" id="UP000706525">
    <property type="component" value="Unassembled WGS sequence"/>
</dbReference>
<accession>A0ABN7ZIZ1</accession>
<proteinExistence type="predicted"/>
<sequence length="210" mass="24338">MGQIGDQISISYSGIELRHDDERVLMQLIQIAQHLMPWQWIEISTIPFARQATGSKRKLGKTDAESVDDALWRLRKGLVVLARDRNFIPFNPIRELSGAGSKRYVQLDARMVLLFKNSYVLLDDKVYHETRGIERQIFKYLHTNQHEKIYPVKVQTLFELCYGSIEALKTTYMKETLKSEKDARRAILKKVPTSGRRACPQPCMICRPNT</sequence>
<reference evidence="1 2" key="1">
    <citation type="submission" date="2021-08" db="EMBL/GenBank/DDBJ databases">
        <authorList>
            <person name="Peeters C."/>
        </authorList>
    </citation>
    <scope>NUCLEOTIDE SEQUENCE [LARGE SCALE GENOMIC DNA]</scope>
    <source>
        <strain evidence="1 2">LMG 32289</strain>
    </source>
</reference>
<organism evidence="1 2">
    <name type="scientific">Cupriavidus pampae</name>
    <dbReference type="NCBI Taxonomy" id="659251"/>
    <lineage>
        <taxon>Bacteria</taxon>
        <taxon>Pseudomonadati</taxon>
        <taxon>Pseudomonadota</taxon>
        <taxon>Betaproteobacteria</taxon>
        <taxon>Burkholderiales</taxon>
        <taxon>Burkholderiaceae</taxon>
        <taxon>Cupriavidus</taxon>
    </lineage>
</organism>
<evidence type="ECO:0000313" key="2">
    <source>
        <dbReference type="Proteomes" id="UP000706525"/>
    </source>
</evidence>
<keyword evidence="2" id="KW-1185">Reference proteome</keyword>
<gene>
    <name evidence="1" type="ORF">LMG32289_05562</name>
</gene>
<comment type="caution">
    <text evidence="1">The sequence shown here is derived from an EMBL/GenBank/DDBJ whole genome shotgun (WGS) entry which is preliminary data.</text>
</comment>
<dbReference type="EMBL" id="CAJZAG010000012">
    <property type="protein sequence ID" value="CAG9184226.1"/>
    <property type="molecule type" value="Genomic_DNA"/>
</dbReference>